<name>A0A9P0G2A2_BEMTA</name>
<evidence type="ECO:0000313" key="6">
    <source>
        <dbReference type="EMBL" id="CAH0753073.1"/>
    </source>
</evidence>
<keyword evidence="3" id="KW-0862">Zinc</keyword>
<dbReference type="InterPro" id="IPR019787">
    <property type="entry name" value="Znf_PHD-finger"/>
</dbReference>
<dbReference type="EMBL" id="OU963862">
    <property type="protein sequence ID" value="CAH0753073.1"/>
    <property type="molecule type" value="Genomic_DNA"/>
</dbReference>
<proteinExistence type="predicted"/>
<accession>A0A9P0G2A2</accession>
<dbReference type="SMART" id="SM00249">
    <property type="entry name" value="PHD"/>
    <property type="match status" value="1"/>
</dbReference>
<dbReference type="InterPro" id="IPR013083">
    <property type="entry name" value="Znf_RING/FYVE/PHD"/>
</dbReference>
<evidence type="ECO:0000256" key="2">
    <source>
        <dbReference type="ARBA" id="ARBA00022771"/>
    </source>
</evidence>
<keyword evidence="2" id="KW-0863">Zinc-finger</keyword>
<keyword evidence="1" id="KW-0479">Metal-binding</keyword>
<feature type="domain" description="Zinc finger PHD-type" evidence="5">
    <location>
        <begin position="337"/>
        <end position="389"/>
    </location>
</feature>
<gene>
    <name evidence="6" type="ORF">BEMITA_LOCUS490</name>
</gene>
<evidence type="ECO:0000259" key="5">
    <source>
        <dbReference type="SMART" id="SM00249"/>
    </source>
</evidence>
<evidence type="ECO:0000256" key="4">
    <source>
        <dbReference type="SAM" id="SignalP"/>
    </source>
</evidence>
<dbReference type="AlphaFoldDB" id="A0A9P0G2A2"/>
<dbReference type="Pfam" id="PF00628">
    <property type="entry name" value="PHD"/>
    <property type="match status" value="1"/>
</dbReference>
<reference evidence="6" key="1">
    <citation type="submission" date="2021-12" db="EMBL/GenBank/DDBJ databases">
        <authorList>
            <person name="King R."/>
        </authorList>
    </citation>
    <scope>NUCLEOTIDE SEQUENCE</scope>
</reference>
<dbReference type="SUPFAM" id="SSF57903">
    <property type="entry name" value="FYVE/PHD zinc finger"/>
    <property type="match status" value="1"/>
</dbReference>
<evidence type="ECO:0000256" key="3">
    <source>
        <dbReference type="ARBA" id="ARBA00022833"/>
    </source>
</evidence>
<dbReference type="InterPro" id="IPR011011">
    <property type="entry name" value="Znf_FYVE_PHD"/>
</dbReference>
<feature type="chain" id="PRO_5040256517" description="Zinc finger PHD-type domain-containing protein" evidence="4">
    <location>
        <begin position="25"/>
        <end position="391"/>
    </location>
</feature>
<keyword evidence="4" id="KW-0732">Signal</keyword>
<keyword evidence="7" id="KW-1185">Reference proteome</keyword>
<evidence type="ECO:0000256" key="1">
    <source>
        <dbReference type="ARBA" id="ARBA00022723"/>
    </source>
</evidence>
<protein>
    <recommendedName>
        <fullName evidence="5">Zinc finger PHD-type domain-containing protein</fullName>
    </recommendedName>
</protein>
<dbReference type="Proteomes" id="UP001152759">
    <property type="component" value="Chromosome 1"/>
</dbReference>
<dbReference type="Gene3D" id="3.30.40.10">
    <property type="entry name" value="Zinc/RING finger domain, C3HC4 (zinc finger)"/>
    <property type="match status" value="1"/>
</dbReference>
<sequence length="391" mass="44509">MVCSSQLLMTAVRMLLLSVSVAAGSSVPITRLSFQKGDVIVHGGQYFYHILKRVNLPPFHSFLALSDHELFTTTLVREAVDGKKRWRSRMLLVDSRHLSSREKDILVKKLKPKKKHKTIGDVGVALAWRLIKSNLKLYFHATRCNTNHYVDYVTYGTTFGRWWKPLYMPKHPKCPLHLVVTGDLQRVSIVAKLANLSKLARNTRDAFRQVLDEDDIEAFSPSFKRLEKYCERFETLMDEAIEFSVARPDSPSEADRLQVEFERLTREAQTEYLKRSKNDTEGEIKGAVDEIIKEVELAQGMEKLCMDKKGSMSSLSSLEDGDKTIVEAGNKSVISFQCRECLDSVGETDMGIACDMCDTWYHASCVELSKRAYQVLTTVRNTSWICDCKTA</sequence>
<organism evidence="6 7">
    <name type="scientific">Bemisia tabaci</name>
    <name type="common">Sweetpotato whitefly</name>
    <name type="synonym">Aleurodes tabaci</name>
    <dbReference type="NCBI Taxonomy" id="7038"/>
    <lineage>
        <taxon>Eukaryota</taxon>
        <taxon>Metazoa</taxon>
        <taxon>Ecdysozoa</taxon>
        <taxon>Arthropoda</taxon>
        <taxon>Hexapoda</taxon>
        <taxon>Insecta</taxon>
        <taxon>Pterygota</taxon>
        <taxon>Neoptera</taxon>
        <taxon>Paraneoptera</taxon>
        <taxon>Hemiptera</taxon>
        <taxon>Sternorrhyncha</taxon>
        <taxon>Aleyrodoidea</taxon>
        <taxon>Aleyrodidae</taxon>
        <taxon>Aleyrodinae</taxon>
        <taxon>Bemisia</taxon>
    </lineage>
</organism>
<dbReference type="GO" id="GO:0008270">
    <property type="term" value="F:zinc ion binding"/>
    <property type="evidence" value="ECO:0007669"/>
    <property type="project" value="UniProtKB-KW"/>
</dbReference>
<dbReference type="InterPro" id="IPR001965">
    <property type="entry name" value="Znf_PHD"/>
</dbReference>
<evidence type="ECO:0000313" key="7">
    <source>
        <dbReference type="Proteomes" id="UP001152759"/>
    </source>
</evidence>
<feature type="signal peptide" evidence="4">
    <location>
        <begin position="1"/>
        <end position="24"/>
    </location>
</feature>